<evidence type="ECO:0000313" key="2">
    <source>
        <dbReference type="Proteomes" id="UP000278488"/>
    </source>
</evidence>
<protein>
    <recommendedName>
        <fullName evidence="3">16.5 kDa protein</fullName>
    </recommendedName>
</protein>
<organism evidence="1 2">
    <name type="scientific">Klebsiella phage Pylas</name>
    <dbReference type="NCBI Taxonomy" id="2419682"/>
    <lineage>
        <taxon>Viruses</taxon>
        <taxon>Duplodnaviria</taxon>
        <taxon>Heunggongvirae</taxon>
        <taxon>Uroviricota</taxon>
        <taxon>Caudoviricetes</taxon>
        <taxon>Schitoviridae</taxon>
        <taxon>Humphriesvirinae</taxon>
        <taxon>Pylasvirus</taxon>
        <taxon>Pylasvirus pylas</taxon>
    </lineage>
</organism>
<gene>
    <name evidence="1" type="ORF">Pylas_067</name>
</gene>
<reference evidence="2" key="1">
    <citation type="submission" date="2018-09" db="EMBL/GenBank/DDBJ databases">
        <title>Complete genome of Klebsiella pneumoniae phage Pylas.</title>
        <authorList>
            <person name="Powell J.E."/>
            <person name="Lessor L."/>
            <person name="O'Leary C.J."/>
            <person name="Liu M."/>
        </authorList>
    </citation>
    <scope>NUCLEOTIDE SEQUENCE [LARGE SCALE GENOMIC DNA]</scope>
</reference>
<evidence type="ECO:0008006" key="3">
    <source>
        <dbReference type="Google" id="ProtNLM"/>
    </source>
</evidence>
<evidence type="ECO:0000313" key="1">
    <source>
        <dbReference type="EMBL" id="AYP69321.1"/>
    </source>
</evidence>
<sequence>MAFDLNFGGYQTSQLPLFDSGYNPTQSSVLNTNLSTPITDGAPATSGLGSIFASWLPSEDTMRILFGGTNPETGFQSSGIVSPLAQGLGSLFQGWTGMQQLDLARDQLNFQKNAFNTNLRNQTQAYNTALEDRIRGRTSNYEGKEQDVQNYLNQNRLNF</sequence>
<dbReference type="EMBL" id="MH899585">
    <property type="protein sequence ID" value="AYP69321.1"/>
    <property type="molecule type" value="Genomic_DNA"/>
</dbReference>
<dbReference type="Proteomes" id="UP000278488">
    <property type="component" value="Segment"/>
</dbReference>
<name>A0A3G3BZD0_9CAUD</name>
<keyword evidence="2" id="KW-1185">Reference proteome</keyword>
<proteinExistence type="predicted"/>
<accession>A0A3G3BZD0</accession>